<comment type="caution">
    <text evidence="2">The sequence shown here is derived from an EMBL/GenBank/DDBJ whole genome shotgun (WGS) entry which is preliminary data.</text>
</comment>
<dbReference type="PANTHER" id="PTHR38123">
    <property type="entry name" value="CELL WALL SERINE-THREONINE-RICH GALACTOMANNOPROTEIN MP1 (AFU_ORTHOLOGUE AFUA_4G03240)"/>
    <property type="match status" value="1"/>
</dbReference>
<evidence type="ECO:0000313" key="2">
    <source>
        <dbReference type="EMBL" id="KAL2786300.1"/>
    </source>
</evidence>
<dbReference type="Proteomes" id="UP001610563">
    <property type="component" value="Unassembled WGS sequence"/>
</dbReference>
<evidence type="ECO:0000313" key="3">
    <source>
        <dbReference type="Proteomes" id="UP001610563"/>
    </source>
</evidence>
<accession>A0ABR4FSR0</accession>
<dbReference type="PANTHER" id="PTHR38123:SF4">
    <property type="entry name" value="CELL WALL GALACTOMANNOPROTEIN, PUTATIVE (AFU_ORTHOLOGUE AFUA_4G00870)-RELATED"/>
    <property type="match status" value="1"/>
</dbReference>
<dbReference type="EMBL" id="JBFTWV010000121">
    <property type="protein sequence ID" value="KAL2786300.1"/>
    <property type="molecule type" value="Genomic_DNA"/>
</dbReference>
<keyword evidence="1" id="KW-0732">Signal</keyword>
<organism evidence="2 3">
    <name type="scientific">Aspergillus keveii</name>
    <dbReference type="NCBI Taxonomy" id="714993"/>
    <lineage>
        <taxon>Eukaryota</taxon>
        <taxon>Fungi</taxon>
        <taxon>Dikarya</taxon>
        <taxon>Ascomycota</taxon>
        <taxon>Pezizomycotina</taxon>
        <taxon>Eurotiomycetes</taxon>
        <taxon>Eurotiomycetidae</taxon>
        <taxon>Eurotiales</taxon>
        <taxon>Aspergillaceae</taxon>
        <taxon>Aspergillus</taxon>
        <taxon>Aspergillus subgen. Nidulantes</taxon>
    </lineage>
</organism>
<proteinExistence type="predicted"/>
<reference evidence="2 3" key="1">
    <citation type="submission" date="2024-07" db="EMBL/GenBank/DDBJ databases">
        <title>Section-level genome sequencing and comparative genomics of Aspergillus sections Usti and Cavernicolus.</title>
        <authorList>
            <consortium name="Lawrence Berkeley National Laboratory"/>
            <person name="Nybo J.L."/>
            <person name="Vesth T.C."/>
            <person name="Theobald S."/>
            <person name="Frisvad J.C."/>
            <person name="Larsen T.O."/>
            <person name="Kjaerboelling I."/>
            <person name="Rothschild-Mancinelli K."/>
            <person name="Lyhne E.K."/>
            <person name="Kogle M.E."/>
            <person name="Barry K."/>
            <person name="Clum A."/>
            <person name="Na H."/>
            <person name="Ledsgaard L."/>
            <person name="Lin J."/>
            <person name="Lipzen A."/>
            <person name="Kuo A."/>
            <person name="Riley R."/>
            <person name="Mondo S."/>
            <person name="Labutti K."/>
            <person name="Haridas S."/>
            <person name="Pangalinan J."/>
            <person name="Salamov A.A."/>
            <person name="Simmons B.A."/>
            <person name="Magnuson J.K."/>
            <person name="Chen J."/>
            <person name="Drula E."/>
            <person name="Henrissat B."/>
            <person name="Wiebenga A."/>
            <person name="Lubbers R.J."/>
            <person name="Gomes A.C."/>
            <person name="Makela M.R."/>
            <person name="Stajich J."/>
            <person name="Grigoriev I.V."/>
            <person name="Mortensen U.H."/>
            <person name="De Vries R.P."/>
            <person name="Baker S.E."/>
            <person name="Andersen M.R."/>
        </authorList>
    </citation>
    <scope>NUCLEOTIDE SEQUENCE [LARGE SCALE GENOMIC DNA]</scope>
    <source>
        <strain evidence="2 3">CBS 209.92</strain>
    </source>
</reference>
<keyword evidence="3" id="KW-1185">Reference proteome</keyword>
<dbReference type="Pfam" id="PF12296">
    <property type="entry name" value="HsbA"/>
    <property type="match status" value="1"/>
</dbReference>
<name>A0ABR4FSR0_9EURO</name>
<dbReference type="InterPro" id="IPR021054">
    <property type="entry name" value="Cell_wall_mannoprotein_1"/>
</dbReference>
<gene>
    <name evidence="2" type="ORF">BJX66DRAFT_328670</name>
</gene>
<dbReference type="Gene3D" id="1.20.1280.140">
    <property type="match status" value="1"/>
</dbReference>
<feature type="signal peptide" evidence="1">
    <location>
        <begin position="1"/>
        <end position="21"/>
    </location>
</feature>
<feature type="chain" id="PRO_5046854185" evidence="1">
    <location>
        <begin position="22"/>
        <end position="186"/>
    </location>
</feature>
<sequence length="186" mass="20019">MASSLYLLALTWLLHFQAALATPHQARTVNDILSGLQSINNQLDTLSASLRNFNGGLEGTLAALQIQGQTMDLVHIIDDATGATNGTSNLNQQDSITITNRVVQLQDDIFSTLDLLEEKKSAFDTAVLGLASASILVRADLEALQNSTRLLGNAIVQRLVASLRSLGPLITGNIDFHFSHALQHYA</sequence>
<evidence type="ECO:0000256" key="1">
    <source>
        <dbReference type="SAM" id="SignalP"/>
    </source>
</evidence>
<protein>
    <submittedName>
        <fullName evidence="2">Hydrophobic surface binding protein A-domain-containing protein</fullName>
    </submittedName>
</protein>